<dbReference type="Proteomes" id="UP001172386">
    <property type="component" value="Unassembled WGS sequence"/>
</dbReference>
<accession>A0ACC3A4M8</accession>
<evidence type="ECO:0000313" key="1">
    <source>
        <dbReference type="EMBL" id="KAJ9655224.1"/>
    </source>
</evidence>
<protein>
    <submittedName>
        <fullName evidence="1">Uncharacterized protein</fullName>
    </submittedName>
</protein>
<organism evidence="1 2">
    <name type="scientific">Neophaeococcomyces mojaviensis</name>
    <dbReference type="NCBI Taxonomy" id="3383035"/>
    <lineage>
        <taxon>Eukaryota</taxon>
        <taxon>Fungi</taxon>
        <taxon>Dikarya</taxon>
        <taxon>Ascomycota</taxon>
        <taxon>Pezizomycotina</taxon>
        <taxon>Eurotiomycetes</taxon>
        <taxon>Chaetothyriomycetidae</taxon>
        <taxon>Chaetothyriales</taxon>
        <taxon>Chaetothyriales incertae sedis</taxon>
        <taxon>Neophaeococcomyces</taxon>
    </lineage>
</organism>
<gene>
    <name evidence="1" type="ORF">H2198_005840</name>
</gene>
<dbReference type="EMBL" id="JAPDRQ010000101">
    <property type="protein sequence ID" value="KAJ9655224.1"/>
    <property type="molecule type" value="Genomic_DNA"/>
</dbReference>
<evidence type="ECO:0000313" key="2">
    <source>
        <dbReference type="Proteomes" id="UP001172386"/>
    </source>
</evidence>
<reference evidence="1" key="1">
    <citation type="submission" date="2022-10" db="EMBL/GenBank/DDBJ databases">
        <title>Culturing micro-colonial fungi from biological soil crusts in the Mojave desert and describing Neophaeococcomyces mojavensis, and introducing the new genera and species Taxawa tesnikishii.</title>
        <authorList>
            <person name="Kurbessoian T."/>
            <person name="Stajich J.E."/>
        </authorList>
    </citation>
    <scope>NUCLEOTIDE SEQUENCE</scope>
    <source>
        <strain evidence="1">JES_112</strain>
    </source>
</reference>
<sequence length="457" mass="49310">MTPLDKETLARRVEDVEHGDENNKSVHDVILAPIEAVTSAVASEPPAAPVQDGGFRAWLQVLGCFFLWFNLWGYTFAFGTFQNFYEQTYLPNTSSSAIAWIGSIQSFLLIISGLWTGPLFDWGFYMYMIFFGAALSTLGAFMLSLSTQYWQIFLTQGLCIGLGCGMLFIPSMALISRSFVKNRSIAVGCTTCGAPVGGILYTVLFQACLPKLGFAWTARVLGFFMLGSYCIAIPLLLAGASNAATLAPGKKRKLFDKNALKDPPFWTYSAVTFTTFMAYLVPYFYMPSYAQLVLGKNESLASYALIASQAASVPGRLLAATAANYFGVMVAWAGCALISGIVCLAWMGVKSYPAFVVFCAFYGAFSGPLVPLPPSIFPVVCPDPKVLGTRLGMAQSISSIANLIGPPIAGAVLRAANPDGKHFVGVQLFTGLLMVLGSIQLLGLWRMLVKGGSKFWI</sequence>
<proteinExistence type="predicted"/>
<keyword evidence="2" id="KW-1185">Reference proteome</keyword>
<comment type="caution">
    <text evidence="1">The sequence shown here is derived from an EMBL/GenBank/DDBJ whole genome shotgun (WGS) entry which is preliminary data.</text>
</comment>
<name>A0ACC3A4M8_9EURO</name>